<dbReference type="Proteomes" id="UP001151760">
    <property type="component" value="Unassembled WGS sequence"/>
</dbReference>
<dbReference type="EMBL" id="BQNB010013964">
    <property type="protein sequence ID" value="GJT22379.1"/>
    <property type="molecule type" value="Genomic_DNA"/>
</dbReference>
<protein>
    <submittedName>
        <fullName evidence="2">Reverse transcriptase domain-containing protein</fullName>
    </submittedName>
</protein>
<reference evidence="2" key="1">
    <citation type="journal article" date="2022" name="Int. J. Mol. Sci.">
        <title>Draft Genome of Tanacetum Coccineum: Genomic Comparison of Closely Related Tanacetum-Family Plants.</title>
        <authorList>
            <person name="Yamashiro T."/>
            <person name="Shiraishi A."/>
            <person name="Nakayama K."/>
            <person name="Satake H."/>
        </authorList>
    </citation>
    <scope>NUCLEOTIDE SEQUENCE</scope>
</reference>
<evidence type="ECO:0000313" key="3">
    <source>
        <dbReference type="Proteomes" id="UP001151760"/>
    </source>
</evidence>
<keyword evidence="3" id="KW-1185">Reference proteome</keyword>
<proteinExistence type="predicted"/>
<dbReference type="SUPFAM" id="SSF56672">
    <property type="entry name" value="DNA/RNA polymerases"/>
    <property type="match status" value="1"/>
</dbReference>
<keyword evidence="2" id="KW-0548">Nucleotidyltransferase</keyword>
<dbReference type="GO" id="GO:0003964">
    <property type="term" value="F:RNA-directed DNA polymerase activity"/>
    <property type="evidence" value="ECO:0007669"/>
    <property type="project" value="UniProtKB-KW"/>
</dbReference>
<sequence length="181" mass="20476">MSGAGNKKKLLTLKDNLCNAPILSLPDGPEDFVVYCDALNQGLGCVLMQKGKARHSKVGSWIAEMLHGLDQLMEKKEDRGMYFIWVPLIGDVRTLIMDEDMHRVDRLTKSAHFLLIREDYKMEKLARLFIDEIVAGHEVPVSIILDHDGRFTSRFLANITKSLRDAFGYECDSSSSDGWTK</sequence>
<dbReference type="InterPro" id="IPR041577">
    <property type="entry name" value="RT_RNaseH_2"/>
</dbReference>
<name>A0ABQ5CAY1_9ASTR</name>
<reference evidence="2" key="2">
    <citation type="submission" date="2022-01" db="EMBL/GenBank/DDBJ databases">
        <authorList>
            <person name="Yamashiro T."/>
            <person name="Shiraishi A."/>
            <person name="Satake H."/>
            <person name="Nakayama K."/>
        </authorList>
    </citation>
    <scope>NUCLEOTIDE SEQUENCE</scope>
</reference>
<evidence type="ECO:0000259" key="1">
    <source>
        <dbReference type="Pfam" id="PF17919"/>
    </source>
</evidence>
<dbReference type="InterPro" id="IPR012337">
    <property type="entry name" value="RNaseH-like_sf"/>
</dbReference>
<evidence type="ECO:0000313" key="2">
    <source>
        <dbReference type="EMBL" id="GJT22379.1"/>
    </source>
</evidence>
<feature type="domain" description="Reverse transcriptase/retrotransposon-derived protein RNase H-like" evidence="1">
    <location>
        <begin position="7"/>
        <end position="56"/>
    </location>
</feature>
<accession>A0ABQ5CAY1</accession>
<dbReference type="Pfam" id="PF17919">
    <property type="entry name" value="RT_RNaseH_2"/>
    <property type="match status" value="1"/>
</dbReference>
<dbReference type="InterPro" id="IPR043502">
    <property type="entry name" value="DNA/RNA_pol_sf"/>
</dbReference>
<dbReference type="PANTHER" id="PTHR34072:SF52">
    <property type="entry name" value="RIBONUCLEASE H"/>
    <property type="match status" value="1"/>
</dbReference>
<dbReference type="PANTHER" id="PTHR34072">
    <property type="entry name" value="ENZYMATIC POLYPROTEIN-RELATED"/>
    <property type="match status" value="1"/>
</dbReference>
<gene>
    <name evidence="2" type="ORF">Tco_0892316</name>
</gene>
<dbReference type="SUPFAM" id="SSF53098">
    <property type="entry name" value="Ribonuclease H-like"/>
    <property type="match status" value="1"/>
</dbReference>
<organism evidence="2 3">
    <name type="scientific">Tanacetum coccineum</name>
    <dbReference type="NCBI Taxonomy" id="301880"/>
    <lineage>
        <taxon>Eukaryota</taxon>
        <taxon>Viridiplantae</taxon>
        <taxon>Streptophyta</taxon>
        <taxon>Embryophyta</taxon>
        <taxon>Tracheophyta</taxon>
        <taxon>Spermatophyta</taxon>
        <taxon>Magnoliopsida</taxon>
        <taxon>eudicotyledons</taxon>
        <taxon>Gunneridae</taxon>
        <taxon>Pentapetalae</taxon>
        <taxon>asterids</taxon>
        <taxon>campanulids</taxon>
        <taxon>Asterales</taxon>
        <taxon>Asteraceae</taxon>
        <taxon>Asteroideae</taxon>
        <taxon>Anthemideae</taxon>
        <taxon>Anthemidinae</taxon>
        <taxon>Tanacetum</taxon>
    </lineage>
</organism>
<keyword evidence="2" id="KW-0695">RNA-directed DNA polymerase</keyword>
<keyword evidence="2" id="KW-0808">Transferase</keyword>
<comment type="caution">
    <text evidence="2">The sequence shown here is derived from an EMBL/GenBank/DDBJ whole genome shotgun (WGS) entry which is preliminary data.</text>
</comment>